<evidence type="ECO:0000256" key="3">
    <source>
        <dbReference type="ARBA" id="ARBA00023163"/>
    </source>
</evidence>
<comment type="caution">
    <text evidence="6">The sequence shown here is derived from an EMBL/GenBank/DDBJ whole genome shotgun (WGS) entry which is preliminary data.</text>
</comment>
<dbReference type="Gene3D" id="1.20.120.530">
    <property type="entry name" value="GntR ligand-binding domain-like"/>
    <property type="match status" value="1"/>
</dbReference>
<gene>
    <name evidence="6" type="ORF">E1212_13325</name>
</gene>
<dbReference type="PRINTS" id="PR00035">
    <property type="entry name" value="HTHGNTR"/>
</dbReference>
<proteinExistence type="predicted"/>
<dbReference type="InterPro" id="IPR000524">
    <property type="entry name" value="Tscrpt_reg_HTH_GntR"/>
</dbReference>
<reference evidence="6 7" key="1">
    <citation type="submission" date="2019-02" db="EMBL/GenBank/DDBJ databases">
        <title>Draft genome sequences of novel Actinobacteria.</title>
        <authorList>
            <person name="Sahin N."/>
            <person name="Ay H."/>
            <person name="Saygin H."/>
        </authorList>
    </citation>
    <scope>NUCLEOTIDE SEQUENCE [LARGE SCALE GENOMIC DNA]</scope>
    <source>
        <strain evidence="6 7">KC603</strain>
    </source>
</reference>
<dbReference type="Pfam" id="PF07729">
    <property type="entry name" value="FCD"/>
    <property type="match status" value="1"/>
</dbReference>
<dbReference type="Pfam" id="PF00392">
    <property type="entry name" value="GntR"/>
    <property type="match status" value="1"/>
</dbReference>
<dbReference type="SMART" id="SM00895">
    <property type="entry name" value="FCD"/>
    <property type="match status" value="1"/>
</dbReference>
<organism evidence="6 7">
    <name type="scientific">Jiangella ureilytica</name>
    <dbReference type="NCBI Taxonomy" id="2530374"/>
    <lineage>
        <taxon>Bacteria</taxon>
        <taxon>Bacillati</taxon>
        <taxon>Actinomycetota</taxon>
        <taxon>Actinomycetes</taxon>
        <taxon>Jiangellales</taxon>
        <taxon>Jiangellaceae</taxon>
        <taxon>Jiangella</taxon>
    </lineage>
</organism>
<dbReference type="Gene3D" id="1.10.10.10">
    <property type="entry name" value="Winged helix-like DNA-binding domain superfamily/Winged helix DNA-binding domain"/>
    <property type="match status" value="1"/>
</dbReference>
<dbReference type="Proteomes" id="UP000295621">
    <property type="component" value="Unassembled WGS sequence"/>
</dbReference>
<name>A0A4R4RME2_9ACTN</name>
<dbReference type="OrthoDB" id="3289286at2"/>
<dbReference type="InterPro" id="IPR036390">
    <property type="entry name" value="WH_DNA-bd_sf"/>
</dbReference>
<evidence type="ECO:0000313" key="7">
    <source>
        <dbReference type="Proteomes" id="UP000295621"/>
    </source>
</evidence>
<dbReference type="GO" id="GO:0003677">
    <property type="term" value="F:DNA binding"/>
    <property type="evidence" value="ECO:0007669"/>
    <property type="project" value="UniProtKB-KW"/>
</dbReference>
<dbReference type="AlphaFoldDB" id="A0A4R4RME2"/>
<dbReference type="SUPFAM" id="SSF48008">
    <property type="entry name" value="GntR ligand-binding domain-like"/>
    <property type="match status" value="1"/>
</dbReference>
<sequence>MLRVDRPARAAGRDGVADMTMQDGTGQAETASPFASRALTDLWRRQGRSLATSESVHKTLREAILQQILGPGTRLAEEDLAGGFGISRTPVREAILRLEAEGLAERSSGRTAYVTEISPREIVEIYEVRGAIDGLSAELAATRIEPPALSGLEWTNQQMREAGEQGDFVTMARLNLEFHEQLATASGNAFLLQMLIAVHDRVRRFPGTTFAHGDRWREAVEEHDALLTALRSRDAEASARLARAHMNRSRDVRIATLDD</sequence>
<dbReference type="GO" id="GO:0003700">
    <property type="term" value="F:DNA-binding transcription factor activity"/>
    <property type="evidence" value="ECO:0007669"/>
    <property type="project" value="InterPro"/>
</dbReference>
<evidence type="ECO:0000256" key="2">
    <source>
        <dbReference type="ARBA" id="ARBA00023125"/>
    </source>
</evidence>
<evidence type="ECO:0000259" key="5">
    <source>
        <dbReference type="PROSITE" id="PS50949"/>
    </source>
</evidence>
<keyword evidence="7" id="KW-1185">Reference proteome</keyword>
<dbReference type="InterPro" id="IPR036388">
    <property type="entry name" value="WH-like_DNA-bd_sf"/>
</dbReference>
<accession>A0A4R4RME2</accession>
<dbReference type="PANTHER" id="PTHR43537:SF49">
    <property type="entry name" value="TRANSCRIPTIONAL REGULATORY PROTEIN"/>
    <property type="match status" value="1"/>
</dbReference>
<evidence type="ECO:0000313" key="6">
    <source>
        <dbReference type="EMBL" id="TDC50921.1"/>
    </source>
</evidence>
<feature type="compositionally biased region" description="Basic and acidic residues" evidence="4">
    <location>
        <begin position="1"/>
        <end position="16"/>
    </location>
</feature>
<keyword evidence="1" id="KW-0805">Transcription regulation</keyword>
<feature type="region of interest" description="Disordered" evidence="4">
    <location>
        <begin position="1"/>
        <end position="32"/>
    </location>
</feature>
<dbReference type="SMART" id="SM00345">
    <property type="entry name" value="HTH_GNTR"/>
    <property type="match status" value="1"/>
</dbReference>
<dbReference type="SUPFAM" id="SSF46785">
    <property type="entry name" value="Winged helix' DNA-binding domain"/>
    <property type="match status" value="1"/>
</dbReference>
<keyword evidence="2" id="KW-0238">DNA-binding</keyword>
<feature type="domain" description="HTH gntR-type" evidence="5">
    <location>
        <begin position="50"/>
        <end position="117"/>
    </location>
</feature>
<dbReference type="PROSITE" id="PS50949">
    <property type="entry name" value="HTH_GNTR"/>
    <property type="match status" value="1"/>
</dbReference>
<evidence type="ECO:0000256" key="4">
    <source>
        <dbReference type="SAM" id="MobiDB-lite"/>
    </source>
</evidence>
<evidence type="ECO:0000256" key="1">
    <source>
        <dbReference type="ARBA" id="ARBA00023015"/>
    </source>
</evidence>
<dbReference type="EMBL" id="SMKL01000026">
    <property type="protein sequence ID" value="TDC50921.1"/>
    <property type="molecule type" value="Genomic_DNA"/>
</dbReference>
<keyword evidence="3" id="KW-0804">Transcription</keyword>
<protein>
    <submittedName>
        <fullName evidence="6">GntR family transcriptional regulator</fullName>
    </submittedName>
</protein>
<dbReference type="PANTHER" id="PTHR43537">
    <property type="entry name" value="TRANSCRIPTIONAL REGULATOR, GNTR FAMILY"/>
    <property type="match status" value="1"/>
</dbReference>
<dbReference type="CDD" id="cd07377">
    <property type="entry name" value="WHTH_GntR"/>
    <property type="match status" value="1"/>
</dbReference>
<dbReference type="InterPro" id="IPR011711">
    <property type="entry name" value="GntR_C"/>
</dbReference>
<dbReference type="InterPro" id="IPR008920">
    <property type="entry name" value="TF_FadR/GntR_C"/>
</dbReference>